<dbReference type="InterPro" id="IPR036322">
    <property type="entry name" value="WD40_repeat_dom_sf"/>
</dbReference>
<keyword evidence="2" id="KW-0677">Repeat</keyword>
<evidence type="ECO:0000256" key="1">
    <source>
        <dbReference type="ARBA" id="ARBA00022574"/>
    </source>
</evidence>
<evidence type="ECO:0000313" key="4">
    <source>
        <dbReference type="Proteomes" id="UP000054217"/>
    </source>
</evidence>
<organism evidence="3 4">
    <name type="scientific">Pisolithus tinctorius Marx 270</name>
    <dbReference type="NCBI Taxonomy" id="870435"/>
    <lineage>
        <taxon>Eukaryota</taxon>
        <taxon>Fungi</taxon>
        <taxon>Dikarya</taxon>
        <taxon>Basidiomycota</taxon>
        <taxon>Agaricomycotina</taxon>
        <taxon>Agaricomycetes</taxon>
        <taxon>Agaricomycetidae</taxon>
        <taxon>Boletales</taxon>
        <taxon>Sclerodermatineae</taxon>
        <taxon>Pisolithaceae</taxon>
        <taxon>Pisolithus</taxon>
    </lineage>
</organism>
<dbReference type="Proteomes" id="UP000054217">
    <property type="component" value="Unassembled WGS sequence"/>
</dbReference>
<dbReference type="AlphaFoldDB" id="A0A0C3JXI7"/>
<keyword evidence="1" id="KW-0853">WD repeat</keyword>
<dbReference type="PANTHER" id="PTHR19848:SF8">
    <property type="entry name" value="F-BOX AND WD REPEAT DOMAIN CONTAINING 7"/>
    <property type="match status" value="1"/>
</dbReference>
<dbReference type="Pfam" id="PF00400">
    <property type="entry name" value="WD40"/>
    <property type="match status" value="3"/>
</dbReference>
<reference evidence="3 4" key="1">
    <citation type="submission" date="2014-04" db="EMBL/GenBank/DDBJ databases">
        <authorList>
            <consortium name="DOE Joint Genome Institute"/>
            <person name="Kuo A."/>
            <person name="Kohler A."/>
            <person name="Costa M.D."/>
            <person name="Nagy L.G."/>
            <person name="Floudas D."/>
            <person name="Copeland A."/>
            <person name="Barry K.W."/>
            <person name="Cichocki N."/>
            <person name="Veneault-Fourrey C."/>
            <person name="LaButti K."/>
            <person name="Lindquist E.A."/>
            <person name="Lipzen A."/>
            <person name="Lundell T."/>
            <person name="Morin E."/>
            <person name="Murat C."/>
            <person name="Sun H."/>
            <person name="Tunlid A."/>
            <person name="Henrissat B."/>
            <person name="Grigoriev I.V."/>
            <person name="Hibbett D.S."/>
            <person name="Martin F."/>
            <person name="Nordberg H.P."/>
            <person name="Cantor M.N."/>
            <person name="Hua S.X."/>
        </authorList>
    </citation>
    <scope>NUCLEOTIDE SEQUENCE [LARGE SCALE GENOMIC DNA]</scope>
    <source>
        <strain evidence="3 4">Marx 270</strain>
    </source>
</reference>
<dbReference type="SUPFAM" id="SSF50978">
    <property type="entry name" value="WD40 repeat-like"/>
    <property type="match status" value="1"/>
</dbReference>
<keyword evidence="4" id="KW-1185">Reference proteome</keyword>
<dbReference type="STRING" id="870435.A0A0C3JXI7"/>
<dbReference type="PANTHER" id="PTHR19848">
    <property type="entry name" value="WD40 REPEAT PROTEIN"/>
    <property type="match status" value="1"/>
</dbReference>
<gene>
    <name evidence="3" type="ORF">M404DRAFT_148558</name>
</gene>
<reference evidence="4" key="2">
    <citation type="submission" date="2015-01" db="EMBL/GenBank/DDBJ databases">
        <title>Evolutionary Origins and Diversification of the Mycorrhizal Mutualists.</title>
        <authorList>
            <consortium name="DOE Joint Genome Institute"/>
            <consortium name="Mycorrhizal Genomics Consortium"/>
            <person name="Kohler A."/>
            <person name="Kuo A."/>
            <person name="Nagy L.G."/>
            <person name="Floudas D."/>
            <person name="Copeland A."/>
            <person name="Barry K.W."/>
            <person name="Cichocki N."/>
            <person name="Veneault-Fourrey C."/>
            <person name="LaButti K."/>
            <person name="Lindquist E.A."/>
            <person name="Lipzen A."/>
            <person name="Lundell T."/>
            <person name="Morin E."/>
            <person name="Murat C."/>
            <person name="Riley R."/>
            <person name="Ohm R."/>
            <person name="Sun H."/>
            <person name="Tunlid A."/>
            <person name="Henrissat B."/>
            <person name="Grigoriev I.V."/>
            <person name="Hibbett D.S."/>
            <person name="Martin F."/>
        </authorList>
    </citation>
    <scope>NUCLEOTIDE SEQUENCE [LARGE SCALE GENOMIC DNA]</scope>
    <source>
        <strain evidence="4">Marx 270</strain>
    </source>
</reference>
<dbReference type="InterPro" id="IPR001680">
    <property type="entry name" value="WD40_rpt"/>
</dbReference>
<dbReference type="OrthoDB" id="2660687at2759"/>
<dbReference type="InParanoid" id="A0A0C3JXI7"/>
<proteinExistence type="predicted"/>
<evidence type="ECO:0000256" key="2">
    <source>
        <dbReference type="ARBA" id="ARBA00022737"/>
    </source>
</evidence>
<dbReference type="Gene3D" id="2.130.10.10">
    <property type="entry name" value="YVTN repeat-like/Quinoprotein amine dehydrogenase"/>
    <property type="match status" value="2"/>
</dbReference>
<feature type="non-terminal residue" evidence="3">
    <location>
        <position position="1"/>
    </location>
</feature>
<dbReference type="HOGENOM" id="CLU_028047_0_0_1"/>
<name>A0A0C3JXI7_PISTI</name>
<dbReference type="SMART" id="SM00320">
    <property type="entry name" value="WD40"/>
    <property type="match status" value="4"/>
</dbReference>
<evidence type="ECO:0000313" key="3">
    <source>
        <dbReference type="EMBL" id="KIO02127.1"/>
    </source>
</evidence>
<protein>
    <submittedName>
        <fullName evidence="3">Uncharacterized protein</fullName>
    </submittedName>
</protein>
<dbReference type="EMBL" id="KN831983">
    <property type="protein sequence ID" value="KIO02127.1"/>
    <property type="molecule type" value="Genomic_DNA"/>
</dbReference>
<dbReference type="InterPro" id="IPR015943">
    <property type="entry name" value="WD40/YVTN_repeat-like_dom_sf"/>
</dbReference>
<accession>A0A0C3JXI7</accession>
<sequence length="267" mass="29105">VWAVTFADESQVVGGYSGEDIRLWKIEDGQQQGRTMKASGWVYSVVVSQDGRWIVTGDYGQKAIVWNAATHEKVHEFTEHSNPVHGVDISGDGTKLATADLTNIEIFSIPSGDRLLPPLPHNYVSGVKFSRDGTRLATASYTEGFRVYSTNNGNILFNSEWSIHENQSQPSIASNGRFIACAAGSSVSLWDCMSHKQIGGIISYTAEVGCVALSASGWHLACGNGKNVTVHDLRDILSLEYFNHSVSVHPLMNLVSLTNIMLFLCPV</sequence>